<dbReference type="GO" id="GO:0005975">
    <property type="term" value="P:carbohydrate metabolic process"/>
    <property type="evidence" value="ECO:0007669"/>
    <property type="project" value="InterPro"/>
</dbReference>
<dbReference type="SUPFAM" id="SSF48208">
    <property type="entry name" value="Six-hairpin glycosidases"/>
    <property type="match status" value="1"/>
</dbReference>
<proteinExistence type="predicted"/>
<dbReference type="InterPro" id="IPR008928">
    <property type="entry name" value="6-hairpin_glycosidase_sf"/>
</dbReference>
<dbReference type="EMBL" id="FYDG01000001">
    <property type="protein sequence ID" value="SNB60798.1"/>
    <property type="molecule type" value="Genomic_DNA"/>
</dbReference>
<sequence>MKISPVDLTGAQPTQPEDVARASRLTAYALAGLEKCWLPEHGRWSHIHHLDGRATPNESRPHSDVFYTLNVLLGLSRARSRLPYADTAEVFTRNARELTRLPVRDYAFGMALWASAELGVAPPEETALAIRTLLSDEAAWRRFHAQDLGLLLTGVAAQVRAGDTQWRPFAAPLFHYLQQRFQGGSALFCDTPAGLRRRFASFATQIYLALACYHYGELTGESAATDMASACVAKLIALQGPRGEWPWFYDAVSGRVLDFYEVYSVHQYGMAPALLEWAERKGVPGAREALVLGFDWALGENQLGRCMLQPGGLSIRSQIRKGERDSKAPRMARAIANALLGRHGGLIAPAQVELRLECRSYELGWLLWSFGARADLPELTGHAAFAA</sequence>
<accession>A0A212QNJ1</accession>
<organism evidence="1 2">
    <name type="scientific">Rhodoblastus acidophilus</name>
    <name type="common">Rhodopseudomonas acidophila</name>
    <dbReference type="NCBI Taxonomy" id="1074"/>
    <lineage>
        <taxon>Bacteria</taxon>
        <taxon>Pseudomonadati</taxon>
        <taxon>Pseudomonadota</taxon>
        <taxon>Alphaproteobacteria</taxon>
        <taxon>Hyphomicrobiales</taxon>
        <taxon>Rhodoblastaceae</taxon>
        <taxon>Rhodoblastus</taxon>
    </lineage>
</organism>
<dbReference type="AlphaFoldDB" id="A0A212QNJ1"/>
<name>A0A212QNJ1_RHOAC</name>
<evidence type="ECO:0000313" key="2">
    <source>
        <dbReference type="Proteomes" id="UP000198418"/>
    </source>
</evidence>
<evidence type="ECO:0000313" key="1">
    <source>
        <dbReference type="EMBL" id="SNB60798.1"/>
    </source>
</evidence>
<dbReference type="RefSeq" id="WP_244593173.1">
    <property type="nucleotide sequence ID" value="NZ_FYDG01000001.1"/>
</dbReference>
<protein>
    <submittedName>
        <fullName evidence="1">Uncharacterized protein</fullName>
    </submittedName>
</protein>
<keyword evidence="2" id="KW-1185">Reference proteome</keyword>
<dbReference type="Proteomes" id="UP000198418">
    <property type="component" value="Unassembled WGS sequence"/>
</dbReference>
<reference evidence="2" key="1">
    <citation type="submission" date="2017-06" db="EMBL/GenBank/DDBJ databases">
        <authorList>
            <person name="Varghese N."/>
            <person name="Submissions S."/>
        </authorList>
    </citation>
    <scope>NUCLEOTIDE SEQUENCE [LARGE SCALE GENOMIC DNA]</scope>
    <source>
        <strain evidence="2">DSM 137</strain>
    </source>
</reference>
<gene>
    <name evidence="1" type="ORF">SAMN06265338_101921</name>
</gene>